<comment type="pathway">
    <text evidence="1">Purine metabolism; IMP biosynthesis via de novo pathway; N(2)-formyl-N(1)-(5-phospho-D-ribosyl)glycinamide from N(1)-(5-phospho-D-ribosyl)glycinamide (10-formyl THF route): step 1/1.</text>
</comment>
<organism evidence="6 7">
    <name type="scientific">Campylobacter novaezeelandiae</name>
    <dbReference type="NCBI Taxonomy" id="2267891"/>
    <lineage>
        <taxon>Bacteria</taxon>
        <taxon>Pseudomonadati</taxon>
        <taxon>Campylobacterota</taxon>
        <taxon>Epsilonproteobacteria</taxon>
        <taxon>Campylobacterales</taxon>
        <taxon>Campylobacteraceae</taxon>
        <taxon>Campylobacter</taxon>
    </lineage>
</organism>
<dbReference type="InterPro" id="IPR002376">
    <property type="entry name" value="Formyl_transf_N"/>
</dbReference>
<dbReference type="PANTHER" id="PTHR43369">
    <property type="entry name" value="PHOSPHORIBOSYLGLYCINAMIDE FORMYLTRANSFERASE"/>
    <property type="match status" value="1"/>
</dbReference>
<dbReference type="OrthoDB" id="5320219at2"/>
<evidence type="ECO:0000259" key="5">
    <source>
        <dbReference type="Pfam" id="PF00551"/>
    </source>
</evidence>
<keyword evidence="3 6" id="KW-0808">Transferase</keyword>
<keyword evidence="4" id="KW-0658">Purine biosynthesis</keyword>
<dbReference type="SUPFAM" id="SSF53328">
    <property type="entry name" value="Formyltransferase"/>
    <property type="match status" value="1"/>
</dbReference>
<accession>A0A4Q9JVK3</accession>
<dbReference type="Proteomes" id="UP000292583">
    <property type="component" value="Unassembled WGS sequence"/>
</dbReference>
<comment type="caution">
    <text evidence="6">The sequence shown here is derived from an EMBL/GenBank/DDBJ whole genome shotgun (WGS) entry which is preliminary data.</text>
</comment>
<keyword evidence="7" id="KW-1185">Reference proteome</keyword>
<reference evidence="6 7" key="1">
    <citation type="submission" date="2018-07" db="EMBL/GenBank/DDBJ databases">
        <title>Campylobacter zealandensis sp. nov., isolated from birds and water in New Zealand.</title>
        <authorList>
            <person name="Wilkinson D.A."/>
            <person name="Biggs P.J."/>
            <person name="French N.P."/>
            <person name="Midwinter A.C."/>
        </authorList>
    </citation>
    <scope>NUCLEOTIDE SEQUENCE [LARGE SCALE GENOMIC DNA]</scope>
    <source>
        <strain evidence="6 7">B423b</strain>
    </source>
</reference>
<evidence type="ECO:0000256" key="4">
    <source>
        <dbReference type="ARBA" id="ARBA00022755"/>
    </source>
</evidence>
<dbReference type="PANTHER" id="PTHR43369:SF2">
    <property type="entry name" value="PHOSPHORIBOSYLGLYCINAMIDE FORMYLTRANSFERASE"/>
    <property type="match status" value="1"/>
</dbReference>
<name>A0A4Q9JVK3_9BACT</name>
<dbReference type="RefSeq" id="WP_131186717.1">
    <property type="nucleotide sequence ID" value="NZ_QPGR01000011.1"/>
</dbReference>
<evidence type="ECO:0000256" key="1">
    <source>
        <dbReference type="ARBA" id="ARBA00005054"/>
    </source>
</evidence>
<dbReference type="GO" id="GO:0005737">
    <property type="term" value="C:cytoplasm"/>
    <property type="evidence" value="ECO:0007669"/>
    <property type="project" value="TreeGrafter"/>
</dbReference>
<feature type="domain" description="Formyl transferase N-terminal" evidence="5">
    <location>
        <begin position="70"/>
        <end position="144"/>
    </location>
</feature>
<dbReference type="Pfam" id="PF00551">
    <property type="entry name" value="Formyl_trans_N"/>
    <property type="match status" value="1"/>
</dbReference>
<sequence length="245" mass="28528">MKYENIFIIGEGKVAKECQKIAELFFNQEVRLVIFKETSFLDSFFNSLKKSLIISANNFYIFKPLCVENNTIINYHNSLLPYYRGVNAHVWAIYKEELKTGITWHKVDKNIDTGDILIQEEIKLDKKITALNLLRVQHNLAINVFKKALENLKNKNYKKQDECLTGGGIYLKKDLPNGGFLELSWEKSKIDCFLRAMDCGILSNIPKAKIKLFNQNLNILFYEYNKNSLKLHLENDIILKINKNL</sequence>
<dbReference type="Gene3D" id="3.40.50.12230">
    <property type="match status" value="1"/>
</dbReference>
<dbReference type="AlphaFoldDB" id="A0A4Q9JVK3"/>
<dbReference type="GO" id="GO:0006189">
    <property type="term" value="P:'de novo' IMP biosynthetic process"/>
    <property type="evidence" value="ECO:0007669"/>
    <property type="project" value="TreeGrafter"/>
</dbReference>
<evidence type="ECO:0000313" key="7">
    <source>
        <dbReference type="Proteomes" id="UP000292583"/>
    </source>
</evidence>
<dbReference type="EMBL" id="QPGR01000011">
    <property type="protein sequence ID" value="TBR80135.1"/>
    <property type="molecule type" value="Genomic_DNA"/>
</dbReference>
<proteinExistence type="predicted"/>
<gene>
    <name evidence="6" type="ORF">DU473_06060</name>
</gene>
<evidence type="ECO:0000256" key="2">
    <source>
        <dbReference type="ARBA" id="ARBA00012254"/>
    </source>
</evidence>
<protein>
    <recommendedName>
        <fullName evidence="2">phosphoribosylglycinamide formyltransferase 1</fullName>
        <ecNumber evidence="2">2.1.2.2</ecNumber>
    </recommendedName>
</protein>
<dbReference type="GO" id="GO:0004644">
    <property type="term" value="F:phosphoribosylglycinamide formyltransferase activity"/>
    <property type="evidence" value="ECO:0007669"/>
    <property type="project" value="UniProtKB-EC"/>
</dbReference>
<dbReference type="EC" id="2.1.2.2" evidence="2"/>
<dbReference type="InterPro" id="IPR036477">
    <property type="entry name" value="Formyl_transf_N_sf"/>
</dbReference>
<evidence type="ECO:0000313" key="6">
    <source>
        <dbReference type="EMBL" id="TBR80135.1"/>
    </source>
</evidence>
<evidence type="ECO:0000256" key="3">
    <source>
        <dbReference type="ARBA" id="ARBA00022679"/>
    </source>
</evidence>